<reference evidence="2 3" key="2">
    <citation type="journal article" date="2021" name="Curr. Genet.">
        <title>Genetic response to nitrogen starvation in the aggressive Eucalyptus foliar pathogen Teratosphaeria destructans.</title>
        <authorList>
            <person name="Havenga M."/>
            <person name="Wingfield B.D."/>
            <person name="Wingfield M.J."/>
            <person name="Dreyer L.L."/>
            <person name="Roets F."/>
            <person name="Aylward J."/>
        </authorList>
    </citation>
    <scope>NUCLEOTIDE SEQUENCE [LARGE SCALE GENOMIC DNA]</scope>
    <source>
        <strain evidence="2">CMW44962</strain>
    </source>
</reference>
<evidence type="ECO:0000313" key="2">
    <source>
        <dbReference type="EMBL" id="KAH9809191.1"/>
    </source>
</evidence>
<dbReference type="EMBL" id="RIBY02002578">
    <property type="protein sequence ID" value="KAH9809191.1"/>
    <property type="molecule type" value="Genomic_DNA"/>
</dbReference>
<gene>
    <name evidence="2" type="ORF">Tdes44962_MAKER06219</name>
</gene>
<comment type="caution">
    <text evidence="2">The sequence shown here is derived from an EMBL/GenBank/DDBJ whole genome shotgun (WGS) entry which is preliminary data.</text>
</comment>
<feature type="chain" id="PRO_5040976692" evidence="1">
    <location>
        <begin position="21"/>
        <end position="78"/>
    </location>
</feature>
<dbReference type="AlphaFoldDB" id="A0A9W7SHW9"/>
<keyword evidence="3" id="KW-1185">Reference proteome</keyword>
<proteinExistence type="predicted"/>
<accession>A0A9W7SHW9</accession>
<dbReference type="Proteomes" id="UP001138500">
    <property type="component" value="Unassembled WGS sequence"/>
</dbReference>
<feature type="signal peptide" evidence="1">
    <location>
        <begin position="1"/>
        <end position="20"/>
    </location>
</feature>
<evidence type="ECO:0000313" key="3">
    <source>
        <dbReference type="Proteomes" id="UP001138500"/>
    </source>
</evidence>
<name>A0A9W7SHW9_9PEZI</name>
<sequence>MHPKPILTSLTVLATAPVLARPNPPISSTTLVTDDWANSNACAAKNAAVNTAIESLCGSVSGHLNAARAHTPPMASSP</sequence>
<organism evidence="2 3">
    <name type="scientific">Teratosphaeria destructans</name>
    <dbReference type="NCBI Taxonomy" id="418781"/>
    <lineage>
        <taxon>Eukaryota</taxon>
        <taxon>Fungi</taxon>
        <taxon>Dikarya</taxon>
        <taxon>Ascomycota</taxon>
        <taxon>Pezizomycotina</taxon>
        <taxon>Dothideomycetes</taxon>
        <taxon>Dothideomycetidae</taxon>
        <taxon>Mycosphaerellales</taxon>
        <taxon>Teratosphaeriaceae</taxon>
        <taxon>Teratosphaeria</taxon>
    </lineage>
</organism>
<protein>
    <submittedName>
        <fullName evidence="2">Uncharacterized protein</fullName>
    </submittedName>
</protein>
<reference evidence="2 3" key="1">
    <citation type="journal article" date="2018" name="IMA Fungus">
        <title>IMA Genome-F 10: Nine draft genome sequences of Claviceps purpurea s.lat., including C. arundinis, C. humidiphila, and C. cf. spartinae, pseudomolecules for the pitch canker pathogen Fusarium circinatum, draft genome of Davidsoniella eucalypti, Grosmannia galeiformis, Quambalaria eucalypti, and Teratosphaeria destructans.</title>
        <authorList>
            <person name="Wingfield B.D."/>
            <person name="Liu M."/>
            <person name="Nguyen H.D."/>
            <person name="Lane F.A."/>
            <person name="Morgan S.W."/>
            <person name="De Vos L."/>
            <person name="Wilken P.M."/>
            <person name="Duong T.A."/>
            <person name="Aylward J."/>
            <person name="Coetzee M.P."/>
            <person name="Dadej K."/>
            <person name="De Beer Z.W."/>
            <person name="Findlay W."/>
            <person name="Havenga M."/>
            <person name="Kolarik M."/>
            <person name="Menzies J.G."/>
            <person name="Naidoo K."/>
            <person name="Pochopski O."/>
            <person name="Shoukouhi P."/>
            <person name="Santana Q.C."/>
            <person name="Seifert K.A."/>
            <person name="Soal N."/>
            <person name="Steenkamp E.T."/>
            <person name="Tatham C.T."/>
            <person name="van der Nest M.A."/>
            <person name="Wingfield M.J."/>
        </authorList>
    </citation>
    <scope>NUCLEOTIDE SEQUENCE [LARGE SCALE GENOMIC DNA]</scope>
    <source>
        <strain evidence="2">CMW44962</strain>
    </source>
</reference>
<keyword evidence="1" id="KW-0732">Signal</keyword>
<evidence type="ECO:0000256" key="1">
    <source>
        <dbReference type="SAM" id="SignalP"/>
    </source>
</evidence>